<dbReference type="Gene3D" id="3.30.70.270">
    <property type="match status" value="1"/>
</dbReference>
<reference evidence="5 6" key="1">
    <citation type="submission" date="2019-11" db="EMBL/GenBank/DDBJ databases">
        <title>Using colonization assays and comparative genomics to discover symbiosis behaviors and factors in Vibrio fischeri.</title>
        <authorList>
            <person name="Bongrand C."/>
            <person name="Moriano-Gutierrez S."/>
            <person name="Arevalo P."/>
            <person name="Mcfall-Ngai M."/>
            <person name="Visick K."/>
            <person name="Polz M.F."/>
            <person name="Ruby E.G."/>
        </authorList>
    </citation>
    <scope>NUCLEOTIDE SEQUENCE [LARGE SCALE GENOMIC DNA]</scope>
    <source>
        <strain evidence="6">emors.3.2</strain>
    </source>
</reference>
<evidence type="ECO:0000313" key="6">
    <source>
        <dbReference type="Proteomes" id="UP000435323"/>
    </source>
</evidence>
<dbReference type="GO" id="GO:0043709">
    <property type="term" value="P:cell adhesion involved in single-species biofilm formation"/>
    <property type="evidence" value="ECO:0007669"/>
    <property type="project" value="TreeGrafter"/>
</dbReference>
<dbReference type="SUPFAM" id="SSF55073">
    <property type="entry name" value="Nucleotide cyclase"/>
    <property type="match status" value="1"/>
</dbReference>
<evidence type="ECO:0000256" key="2">
    <source>
        <dbReference type="SAM" id="Phobius"/>
    </source>
</evidence>
<feature type="transmembrane region" description="Helical" evidence="2">
    <location>
        <begin position="379"/>
        <end position="401"/>
    </location>
</feature>
<feature type="domain" description="GGDEF" evidence="4">
    <location>
        <begin position="434"/>
        <end position="561"/>
    </location>
</feature>
<keyword evidence="2" id="KW-1133">Transmembrane helix</keyword>
<dbReference type="SMART" id="SM00267">
    <property type="entry name" value="GGDEF"/>
    <property type="match status" value="1"/>
</dbReference>
<dbReference type="PANTHER" id="PTHR45138">
    <property type="entry name" value="REGULATORY COMPONENTS OF SENSORY TRANSDUCTION SYSTEM"/>
    <property type="match status" value="1"/>
</dbReference>
<name>A0A6N3YY78_ALIFS</name>
<comment type="caution">
    <text evidence="5">The sequence shown here is derived from an EMBL/GenBank/DDBJ whole genome shotgun (WGS) entry which is preliminary data.</text>
</comment>
<dbReference type="CDD" id="cd01949">
    <property type="entry name" value="GGDEF"/>
    <property type="match status" value="1"/>
</dbReference>
<dbReference type="Proteomes" id="UP000435323">
    <property type="component" value="Unassembled WGS sequence"/>
</dbReference>
<dbReference type="InterPro" id="IPR029787">
    <property type="entry name" value="Nucleotide_cyclase"/>
</dbReference>
<keyword evidence="2" id="KW-0472">Membrane</keyword>
<protein>
    <recommendedName>
        <fullName evidence="1">diguanylate cyclase</fullName>
        <ecNumber evidence="1">2.7.7.65</ecNumber>
    </recommendedName>
</protein>
<proteinExistence type="predicted"/>
<feature type="signal peptide" evidence="3">
    <location>
        <begin position="1"/>
        <end position="19"/>
    </location>
</feature>
<dbReference type="InterPro" id="IPR000160">
    <property type="entry name" value="GGDEF_dom"/>
</dbReference>
<evidence type="ECO:0000256" key="3">
    <source>
        <dbReference type="SAM" id="SignalP"/>
    </source>
</evidence>
<keyword evidence="3" id="KW-0732">Signal</keyword>
<dbReference type="InterPro" id="IPR043128">
    <property type="entry name" value="Rev_trsase/Diguanyl_cyclase"/>
</dbReference>
<evidence type="ECO:0000259" key="4">
    <source>
        <dbReference type="PROSITE" id="PS50887"/>
    </source>
</evidence>
<evidence type="ECO:0000313" key="5">
    <source>
        <dbReference type="EMBL" id="MUK46289.1"/>
    </source>
</evidence>
<dbReference type="NCBIfam" id="TIGR00254">
    <property type="entry name" value="GGDEF"/>
    <property type="match status" value="1"/>
</dbReference>
<feature type="chain" id="PRO_5026795425" description="diguanylate cyclase" evidence="3">
    <location>
        <begin position="20"/>
        <end position="561"/>
    </location>
</feature>
<dbReference type="Pfam" id="PF00990">
    <property type="entry name" value="GGDEF"/>
    <property type="match status" value="1"/>
</dbReference>
<dbReference type="GO" id="GO:0005886">
    <property type="term" value="C:plasma membrane"/>
    <property type="evidence" value="ECO:0007669"/>
    <property type="project" value="TreeGrafter"/>
</dbReference>
<dbReference type="EMBL" id="WOBO01000015">
    <property type="protein sequence ID" value="MUK46289.1"/>
    <property type="molecule type" value="Genomic_DNA"/>
</dbReference>
<dbReference type="RefSeq" id="WP_155658114.1">
    <property type="nucleotide sequence ID" value="NZ_WOBO01000015.1"/>
</dbReference>
<dbReference type="GO" id="GO:1902201">
    <property type="term" value="P:negative regulation of bacterial-type flagellum-dependent cell motility"/>
    <property type="evidence" value="ECO:0007669"/>
    <property type="project" value="TreeGrafter"/>
</dbReference>
<dbReference type="AlphaFoldDB" id="A0A6N3YY78"/>
<accession>A0A6N3YY78</accession>
<organism evidence="5 6">
    <name type="scientific">Aliivibrio fischeri</name>
    <name type="common">Vibrio fischeri</name>
    <dbReference type="NCBI Taxonomy" id="668"/>
    <lineage>
        <taxon>Bacteria</taxon>
        <taxon>Pseudomonadati</taxon>
        <taxon>Pseudomonadota</taxon>
        <taxon>Gammaproteobacteria</taxon>
        <taxon>Vibrionales</taxon>
        <taxon>Vibrionaceae</taxon>
        <taxon>Aliivibrio</taxon>
    </lineage>
</organism>
<evidence type="ECO:0000256" key="1">
    <source>
        <dbReference type="ARBA" id="ARBA00012528"/>
    </source>
</evidence>
<dbReference type="GO" id="GO:0052621">
    <property type="term" value="F:diguanylate cyclase activity"/>
    <property type="evidence" value="ECO:0007669"/>
    <property type="project" value="UniProtKB-EC"/>
</dbReference>
<dbReference type="InterPro" id="IPR050469">
    <property type="entry name" value="Diguanylate_Cyclase"/>
</dbReference>
<dbReference type="EC" id="2.7.7.65" evidence="1"/>
<gene>
    <name evidence="5" type="ORF">GNP77_12945</name>
</gene>
<sequence>MKKLILLLAGIIIISVATAFVVNETLHSHDVSDRSVDYKKQLIELSTVCKSLECQVIADFNRFNKNEYQNNIEDIAESIRPIINYQNGPKIGTAILNIALQDGDLNEDSQLLVLDKIATLRYKDNDLYGMIDPSLKYIDIAHESGDELKVATGEFSLALIVTYFKGYDFANKIINSIQYKDSSDEWKKLKTRATLSLAENKLAINKPRKALSLLENVDQYQAAYNKEDWRDYHVYLLSLRAEAYDEVGLIEKANQCLILAQAELEKDKVSLLLDKHILIKIIEFKLALKNENYSLIESKKEELLKIADRTNQIRFTKLVYSTLFDYYLKMNNTIEFYNLNKRYNAVRDERQSASYHLLISNKLKQSENSHLNEDHQQSLLFLKIAFVILLVISSLLLMMIVKIKYLNIETYTDPLTRSLNRRKFMIDYEGIAQKDHAFLILDIDGFKAINDSFGHEVGDEVLEKVASEIALILGNHHKCYRIGGEEFVVLFTLVEPLDCIELAEDIRRSVESLPWNHDLKVTISGGLSFSGKEKNTYKLADELLYNAKRTSKNVILNDSIY</sequence>
<dbReference type="PANTHER" id="PTHR45138:SF24">
    <property type="entry name" value="DIGUANYLATE CYCLASE DGCC-RELATED"/>
    <property type="match status" value="1"/>
</dbReference>
<keyword evidence="2" id="KW-0812">Transmembrane</keyword>
<dbReference type="PROSITE" id="PS50887">
    <property type="entry name" value="GGDEF"/>
    <property type="match status" value="1"/>
</dbReference>